<dbReference type="InterPro" id="IPR000718">
    <property type="entry name" value="Peptidase_M13"/>
</dbReference>
<accession>A0A1B6KIH3</accession>
<dbReference type="Pfam" id="PF05649">
    <property type="entry name" value="Peptidase_M13_N"/>
    <property type="match status" value="1"/>
</dbReference>
<dbReference type="GO" id="GO:0005886">
    <property type="term" value="C:plasma membrane"/>
    <property type="evidence" value="ECO:0007669"/>
    <property type="project" value="UniProtKB-SubCell"/>
</dbReference>
<evidence type="ECO:0000256" key="3">
    <source>
        <dbReference type="ARBA" id="ARBA00007357"/>
    </source>
</evidence>
<dbReference type="PROSITE" id="PS51885">
    <property type="entry name" value="NEPRILYSIN"/>
    <property type="match status" value="1"/>
</dbReference>
<dbReference type="PANTHER" id="PTHR11733:SF224">
    <property type="entry name" value="NEPRILYSIN-2"/>
    <property type="match status" value="1"/>
</dbReference>
<dbReference type="PRINTS" id="PR00786">
    <property type="entry name" value="NEPRILYSIN"/>
</dbReference>
<reference evidence="11" key="1">
    <citation type="submission" date="2015-11" db="EMBL/GenBank/DDBJ databases">
        <title>De novo transcriptome assembly of four potential Pierce s Disease insect vectors from Arizona vineyards.</title>
        <authorList>
            <person name="Tassone E.E."/>
        </authorList>
    </citation>
    <scope>NUCLEOTIDE SEQUENCE</scope>
</reference>
<keyword evidence="6" id="KW-0378">Hydrolase</keyword>
<dbReference type="EMBL" id="GEBQ01028762">
    <property type="protein sequence ID" value="JAT11215.1"/>
    <property type="molecule type" value="Transcribed_RNA"/>
</dbReference>
<dbReference type="InterPro" id="IPR024079">
    <property type="entry name" value="MetalloPept_cat_dom_sf"/>
</dbReference>
<keyword evidence="5" id="KW-0479">Metal-binding</keyword>
<evidence type="ECO:0000256" key="6">
    <source>
        <dbReference type="ARBA" id="ARBA00022801"/>
    </source>
</evidence>
<gene>
    <name evidence="11" type="ORF">g.30894</name>
</gene>
<keyword evidence="4" id="KW-0645">Protease</keyword>
<dbReference type="GO" id="GO:0016485">
    <property type="term" value="P:protein processing"/>
    <property type="evidence" value="ECO:0007669"/>
    <property type="project" value="TreeGrafter"/>
</dbReference>
<name>A0A1B6KIH3_9HEMI</name>
<dbReference type="CDD" id="cd08662">
    <property type="entry name" value="M13"/>
    <property type="match status" value="1"/>
</dbReference>
<dbReference type="AlphaFoldDB" id="A0A1B6KIH3"/>
<feature type="domain" description="Peptidase M13 C-terminal" evidence="9">
    <location>
        <begin position="238"/>
        <end position="445"/>
    </location>
</feature>
<evidence type="ECO:0000259" key="10">
    <source>
        <dbReference type="Pfam" id="PF05649"/>
    </source>
</evidence>
<dbReference type="Gene3D" id="3.40.390.10">
    <property type="entry name" value="Collagenase (Catalytic Domain)"/>
    <property type="match status" value="1"/>
</dbReference>
<keyword evidence="8" id="KW-0482">Metalloprotease</keyword>
<dbReference type="InterPro" id="IPR018497">
    <property type="entry name" value="Peptidase_M13_C"/>
</dbReference>
<comment type="subcellular location">
    <subcellularLocation>
        <location evidence="2">Cell membrane</location>
        <topology evidence="2">Single-pass type II membrane protein</topology>
    </subcellularLocation>
</comment>
<dbReference type="Pfam" id="PF01431">
    <property type="entry name" value="Peptidase_M13"/>
    <property type="match status" value="1"/>
</dbReference>
<keyword evidence="7" id="KW-0862">Zinc</keyword>
<dbReference type="GO" id="GO:0046872">
    <property type="term" value="F:metal ion binding"/>
    <property type="evidence" value="ECO:0007669"/>
    <property type="project" value="UniProtKB-KW"/>
</dbReference>
<proteinExistence type="inferred from homology"/>
<evidence type="ECO:0000256" key="8">
    <source>
        <dbReference type="ARBA" id="ARBA00023049"/>
    </source>
</evidence>
<evidence type="ECO:0008006" key="12">
    <source>
        <dbReference type="Google" id="ProtNLM"/>
    </source>
</evidence>
<dbReference type="GO" id="GO:0004222">
    <property type="term" value="F:metalloendopeptidase activity"/>
    <property type="evidence" value="ECO:0007669"/>
    <property type="project" value="InterPro"/>
</dbReference>
<comment type="cofactor">
    <cofactor evidence="1">
        <name>Zn(2+)</name>
        <dbReference type="ChEBI" id="CHEBI:29105"/>
    </cofactor>
</comment>
<evidence type="ECO:0000256" key="5">
    <source>
        <dbReference type="ARBA" id="ARBA00022723"/>
    </source>
</evidence>
<feature type="domain" description="Peptidase M13 N-terminal" evidence="10">
    <location>
        <begin position="1"/>
        <end position="177"/>
    </location>
</feature>
<evidence type="ECO:0000256" key="1">
    <source>
        <dbReference type="ARBA" id="ARBA00001947"/>
    </source>
</evidence>
<protein>
    <recommendedName>
        <fullName evidence="12">Peptidase M13 C-terminal domain-containing protein</fullName>
    </recommendedName>
</protein>
<evidence type="ECO:0000259" key="9">
    <source>
        <dbReference type="Pfam" id="PF01431"/>
    </source>
</evidence>
<evidence type="ECO:0000256" key="4">
    <source>
        <dbReference type="ARBA" id="ARBA00022670"/>
    </source>
</evidence>
<dbReference type="PANTHER" id="PTHR11733">
    <property type="entry name" value="ZINC METALLOPROTEASE FAMILY M13 NEPRILYSIN-RELATED"/>
    <property type="match status" value="1"/>
</dbReference>
<sequence>MYNPYGLQELMAEMGWVNWAALLESMMPASVPLQKNELIIVNEVEFLKKLEKFLQQYPDEVIANYMMWQAASGMVEILTNQMRDRKLEYRRAIVGIAAREPRWKECLNVASSLSLALSSLYVKRYFDETSKQVALNMTNKVQEEITRDIEELDWMDEETKKRAVYKASQVVHHIGYPDELTDVHKIEEFYKGLSIDNDQYFEALVDLSQWANNYRFRQLREEVNRTDWRSHGSVTMVNAFYNPLENSMQFPAGILQLPFFSSQVPQYVNYARIGYVVGHEFTHGFDDQGSQFDFRGDLNEWWEKESKEKFDEKKKCMIDQYANFKDSQTQLNLNGINTQGENVADNGGFKMAYRAYRRMADQRTEPEPMLPNLQQYTDDQLFMLSMANLWCTRYRPEALKMQITTGVHSPAEFRVNGVLKNFLEFGKAFQCGPGDPMNPEKKCAVW</sequence>
<evidence type="ECO:0000256" key="2">
    <source>
        <dbReference type="ARBA" id="ARBA00004401"/>
    </source>
</evidence>
<dbReference type="SUPFAM" id="SSF55486">
    <property type="entry name" value="Metalloproteases ('zincins'), catalytic domain"/>
    <property type="match status" value="1"/>
</dbReference>
<evidence type="ECO:0000256" key="7">
    <source>
        <dbReference type="ARBA" id="ARBA00022833"/>
    </source>
</evidence>
<organism evidence="11">
    <name type="scientific">Graphocephala atropunctata</name>
    <dbReference type="NCBI Taxonomy" id="36148"/>
    <lineage>
        <taxon>Eukaryota</taxon>
        <taxon>Metazoa</taxon>
        <taxon>Ecdysozoa</taxon>
        <taxon>Arthropoda</taxon>
        <taxon>Hexapoda</taxon>
        <taxon>Insecta</taxon>
        <taxon>Pterygota</taxon>
        <taxon>Neoptera</taxon>
        <taxon>Paraneoptera</taxon>
        <taxon>Hemiptera</taxon>
        <taxon>Auchenorrhyncha</taxon>
        <taxon>Membracoidea</taxon>
        <taxon>Cicadellidae</taxon>
        <taxon>Cicadellinae</taxon>
        <taxon>Cicadellini</taxon>
        <taxon>Graphocephala</taxon>
    </lineage>
</organism>
<dbReference type="InterPro" id="IPR008753">
    <property type="entry name" value="Peptidase_M13_N"/>
</dbReference>
<comment type="similarity">
    <text evidence="3">Belongs to the peptidase M13 family.</text>
</comment>
<evidence type="ECO:0000313" key="11">
    <source>
        <dbReference type="EMBL" id="JAT11215.1"/>
    </source>
</evidence>